<evidence type="ECO:0000313" key="2">
    <source>
        <dbReference type="Proteomes" id="UP000030111"/>
    </source>
</evidence>
<dbReference type="eggNOG" id="COG1977">
    <property type="taxonomic scope" value="Bacteria"/>
</dbReference>
<dbReference type="RefSeq" id="WP_026991609.1">
    <property type="nucleotide sequence ID" value="NZ_JRLY01000025.1"/>
</dbReference>
<sequence length="75" mass="8132">MKIKIIAFGQIAEITGKELVIEALDTASLQQALRDKFPALAEKKYAIAVNKILVTDNQILTDNDTVALMPPYSGG</sequence>
<dbReference type="AlphaFoldDB" id="A0A0A2MEJ5"/>
<dbReference type="CDD" id="cd00754">
    <property type="entry name" value="Ubl_MoaD"/>
    <property type="match status" value="1"/>
</dbReference>
<dbReference type="InterPro" id="IPR012675">
    <property type="entry name" value="Beta-grasp_dom_sf"/>
</dbReference>
<dbReference type="Proteomes" id="UP000030111">
    <property type="component" value="Unassembled WGS sequence"/>
</dbReference>
<dbReference type="STRING" id="1121898.GCA_000422725_00114"/>
<name>A0A0A2MEJ5_9FLAO</name>
<dbReference type="InterPro" id="IPR016155">
    <property type="entry name" value="Mopterin_synth/thiamin_S_b"/>
</dbReference>
<dbReference type="Pfam" id="PF02597">
    <property type="entry name" value="ThiS"/>
    <property type="match status" value="1"/>
</dbReference>
<gene>
    <name evidence="1" type="ORF">Q766_19725</name>
</gene>
<proteinExistence type="predicted"/>
<protein>
    <recommendedName>
        <fullName evidence="3">Molybdopterin converting factor</fullName>
    </recommendedName>
</protein>
<dbReference type="Gene3D" id="3.10.20.30">
    <property type="match status" value="1"/>
</dbReference>
<keyword evidence="2" id="KW-1185">Reference proteome</keyword>
<dbReference type="SUPFAM" id="SSF54285">
    <property type="entry name" value="MoaD/ThiS"/>
    <property type="match status" value="1"/>
</dbReference>
<reference evidence="1 2" key="1">
    <citation type="submission" date="2013-09" db="EMBL/GenBank/DDBJ databases">
        <authorList>
            <person name="Zeng Z."/>
            <person name="Chen C."/>
        </authorList>
    </citation>
    <scope>NUCLEOTIDE SEQUENCE [LARGE SCALE GENOMIC DNA]</scope>
    <source>
        <strain evidence="1 2">WB 4.1-42</strain>
    </source>
</reference>
<evidence type="ECO:0008006" key="3">
    <source>
        <dbReference type="Google" id="ProtNLM"/>
    </source>
</evidence>
<organism evidence="1 2">
    <name type="scientific">Flavobacterium subsaxonicum WB 4.1-42 = DSM 21790</name>
    <dbReference type="NCBI Taxonomy" id="1121898"/>
    <lineage>
        <taxon>Bacteria</taxon>
        <taxon>Pseudomonadati</taxon>
        <taxon>Bacteroidota</taxon>
        <taxon>Flavobacteriia</taxon>
        <taxon>Flavobacteriales</taxon>
        <taxon>Flavobacteriaceae</taxon>
        <taxon>Flavobacterium</taxon>
    </lineage>
</organism>
<dbReference type="OrthoDB" id="1191081at2"/>
<dbReference type="EMBL" id="JRLY01000025">
    <property type="protein sequence ID" value="KGO91107.1"/>
    <property type="molecule type" value="Genomic_DNA"/>
</dbReference>
<accession>A0A0A2MEJ5</accession>
<dbReference type="InterPro" id="IPR003749">
    <property type="entry name" value="ThiS/MoaD-like"/>
</dbReference>
<comment type="caution">
    <text evidence="1">The sequence shown here is derived from an EMBL/GenBank/DDBJ whole genome shotgun (WGS) entry which is preliminary data.</text>
</comment>
<evidence type="ECO:0000313" key="1">
    <source>
        <dbReference type="EMBL" id="KGO91107.1"/>
    </source>
</evidence>